<dbReference type="Proteomes" id="UP000034290">
    <property type="component" value="Unassembled WGS sequence"/>
</dbReference>
<feature type="non-terminal residue" evidence="1">
    <location>
        <position position="1"/>
    </location>
</feature>
<proteinExistence type="predicted"/>
<sequence>GVEIKVSERSLADSEAFAAAEAGIEYARWQLAHASYVVTEKTEATYPYRDAGGNAVGTFTITITPPSGCDSAITIRARGASAKDPRRTRAIAVRYGATPLTRYAFLTNANIWFGGADELKGPVHANGGIRMDAKSSARMTSAKATYICGTEHGCSPPVTKPGVWGSGDGGKKGLWDFPLPAIGFQKIATDLRALQMQAQNANTYFGPSGAFGYHITLQTNGTAIITRVTAVQQKIWGYDGRNGWVETAEGIAQEMAVRSMTIPEATGCGVANLLFFEDTVWVDGATKHPVTIVAGRLPISDATDASIFINGNLTTPASGDAGKEGTIGLIAQKDILIPLAAPDTLELHAALIAQNGHVFRNYYCSDEKLNKYGYKCNRAYAPLVLRNALHLKGTIVTNQTTAWSWVDAKGSVISGYRGGESTYETRLIITPPPFFPTEGAYRILSWEEVRE</sequence>
<accession>A0A0G1XZR1</accession>
<gene>
    <name evidence="1" type="ORF">UY81_C0030G0008</name>
</gene>
<evidence type="ECO:0000313" key="1">
    <source>
        <dbReference type="EMBL" id="KKW36395.1"/>
    </source>
</evidence>
<organism evidence="1 2">
    <name type="scientific">Candidatus Giovannonibacteria bacterium GW2011_GWA2_53_7</name>
    <dbReference type="NCBI Taxonomy" id="1618650"/>
    <lineage>
        <taxon>Bacteria</taxon>
        <taxon>Candidatus Giovannoniibacteriota</taxon>
    </lineage>
</organism>
<comment type="caution">
    <text evidence="1">The sequence shown here is derived from an EMBL/GenBank/DDBJ whole genome shotgun (WGS) entry which is preliminary data.</text>
</comment>
<name>A0A0G1XZR1_9BACT</name>
<reference evidence="1 2" key="1">
    <citation type="journal article" date="2015" name="Nature">
        <title>rRNA introns, odd ribosomes, and small enigmatic genomes across a large radiation of phyla.</title>
        <authorList>
            <person name="Brown C.T."/>
            <person name="Hug L.A."/>
            <person name="Thomas B.C."/>
            <person name="Sharon I."/>
            <person name="Castelle C.J."/>
            <person name="Singh A."/>
            <person name="Wilkins M.J."/>
            <person name="Williams K.H."/>
            <person name="Banfield J.F."/>
        </authorList>
    </citation>
    <scope>NUCLEOTIDE SEQUENCE [LARGE SCALE GENOMIC DNA]</scope>
</reference>
<dbReference type="EMBL" id="LCRM01000030">
    <property type="protein sequence ID" value="KKW36395.1"/>
    <property type="molecule type" value="Genomic_DNA"/>
</dbReference>
<evidence type="ECO:0000313" key="2">
    <source>
        <dbReference type="Proteomes" id="UP000034290"/>
    </source>
</evidence>
<protein>
    <submittedName>
        <fullName evidence="1">Uncharacterized protein</fullName>
    </submittedName>
</protein>
<dbReference type="AlphaFoldDB" id="A0A0G1XZR1"/>